<evidence type="ECO:0000313" key="3">
    <source>
        <dbReference type="Proteomes" id="UP000761380"/>
    </source>
</evidence>
<organism evidence="2 3">
    <name type="scientific">Selenomonas ruminantium</name>
    <dbReference type="NCBI Taxonomy" id="971"/>
    <lineage>
        <taxon>Bacteria</taxon>
        <taxon>Bacillati</taxon>
        <taxon>Bacillota</taxon>
        <taxon>Negativicutes</taxon>
        <taxon>Selenomonadales</taxon>
        <taxon>Selenomonadaceae</taxon>
        <taxon>Selenomonas</taxon>
    </lineage>
</organism>
<dbReference type="Proteomes" id="UP000761380">
    <property type="component" value="Unassembled WGS sequence"/>
</dbReference>
<accession>A0A927WR54</accession>
<comment type="caution">
    <text evidence="2">The sequence shown here is derived from an EMBL/GenBank/DDBJ whole genome shotgun (WGS) entry which is preliminary data.</text>
</comment>
<feature type="region of interest" description="Disordered" evidence="1">
    <location>
        <begin position="16"/>
        <end position="38"/>
    </location>
</feature>
<evidence type="ECO:0000256" key="1">
    <source>
        <dbReference type="SAM" id="MobiDB-lite"/>
    </source>
</evidence>
<evidence type="ECO:0000313" key="2">
    <source>
        <dbReference type="EMBL" id="MBE6091954.1"/>
    </source>
</evidence>
<dbReference type="EMBL" id="SVBY01000008">
    <property type="protein sequence ID" value="MBE6091954.1"/>
    <property type="molecule type" value="Genomic_DNA"/>
</dbReference>
<name>A0A927WR54_SELRU</name>
<feature type="compositionally biased region" description="Polar residues" evidence="1">
    <location>
        <begin position="24"/>
        <end position="38"/>
    </location>
</feature>
<dbReference type="AlphaFoldDB" id="A0A927WR54"/>
<dbReference type="RefSeq" id="WP_173443343.1">
    <property type="nucleotide sequence ID" value="NZ_CACZIV010000012.1"/>
</dbReference>
<sequence length="128" mass="15254">MSTKLYWPDDVPSPAWPFKEEPENTSITSKFEDGSMQSRSKFTRSRRKWTLQWNHISRRSYLRIMDFVVHKAKFAANSFIWTNTDSIDLSYDYMNPDEEQVEVRITNVGEWNNDAMNYWNGTIELTEV</sequence>
<reference evidence="2" key="1">
    <citation type="submission" date="2019-04" db="EMBL/GenBank/DDBJ databases">
        <title>Evolution of Biomass-Degrading Anaerobic Consortia Revealed by Metagenomics.</title>
        <authorList>
            <person name="Peng X."/>
        </authorList>
    </citation>
    <scope>NUCLEOTIDE SEQUENCE</scope>
    <source>
        <strain evidence="2">SIG240</strain>
    </source>
</reference>
<proteinExistence type="predicted"/>
<gene>
    <name evidence="2" type="ORF">E7201_02065</name>
</gene>
<protein>
    <submittedName>
        <fullName evidence="2">Uncharacterized protein</fullName>
    </submittedName>
</protein>